<accession>A0ABR4J7P7</accession>
<evidence type="ECO:0000256" key="3">
    <source>
        <dbReference type="ARBA" id="ARBA00022839"/>
    </source>
</evidence>
<dbReference type="SUPFAM" id="SSF53098">
    <property type="entry name" value="Ribonuclease H-like"/>
    <property type="match status" value="1"/>
</dbReference>
<protein>
    <submittedName>
        <fullName evidence="5">Ribonuclease H-like domain-containing protein</fullName>
    </submittedName>
</protein>
<feature type="domain" description="Exonuclease" evidence="4">
    <location>
        <begin position="55"/>
        <end position="229"/>
    </location>
</feature>
<dbReference type="SMART" id="SM00479">
    <property type="entry name" value="EXOIII"/>
    <property type="match status" value="1"/>
</dbReference>
<dbReference type="Gene3D" id="3.30.420.10">
    <property type="entry name" value="Ribonuclease H-like superfamily/Ribonuclease H"/>
    <property type="match status" value="1"/>
</dbReference>
<gene>
    <name evidence="5" type="ORF">BJY01DRAFT_258815</name>
</gene>
<dbReference type="PANTHER" id="PTHR12801">
    <property type="entry name" value="RNA EXONUCLEASE REXO1 / RECO3 FAMILY MEMBER-RELATED"/>
    <property type="match status" value="1"/>
</dbReference>
<dbReference type="Pfam" id="PF00929">
    <property type="entry name" value="RNase_T"/>
    <property type="match status" value="1"/>
</dbReference>
<organism evidence="5 6">
    <name type="scientific">Aspergillus pseudoustus</name>
    <dbReference type="NCBI Taxonomy" id="1810923"/>
    <lineage>
        <taxon>Eukaryota</taxon>
        <taxon>Fungi</taxon>
        <taxon>Dikarya</taxon>
        <taxon>Ascomycota</taxon>
        <taxon>Pezizomycotina</taxon>
        <taxon>Eurotiomycetes</taxon>
        <taxon>Eurotiomycetidae</taxon>
        <taxon>Eurotiales</taxon>
        <taxon>Aspergillaceae</taxon>
        <taxon>Aspergillus</taxon>
        <taxon>Aspergillus subgen. Nidulantes</taxon>
    </lineage>
</organism>
<dbReference type="InterPro" id="IPR012337">
    <property type="entry name" value="RNaseH-like_sf"/>
</dbReference>
<dbReference type="InterPro" id="IPR047021">
    <property type="entry name" value="REXO1/3/4-like"/>
</dbReference>
<proteinExistence type="predicted"/>
<dbReference type="InterPro" id="IPR036397">
    <property type="entry name" value="RNaseH_sf"/>
</dbReference>
<feature type="non-terminal residue" evidence="5">
    <location>
        <position position="1"/>
    </location>
</feature>
<evidence type="ECO:0000313" key="6">
    <source>
        <dbReference type="Proteomes" id="UP001610446"/>
    </source>
</evidence>
<reference evidence="5 6" key="1">
    <citation type="submission" date="2024-07" db="EMBL/GenBank/DDBJ databases">
        <title>Section-level genome sequencing and comparative genomics of Aspergillus sections Usti and Cavernicolus.</title>
        <authorList>
            <consortium name="Lawrence Berkeley National Laboratory"/>
            <person name="Nybo J.L."/>
            <person name="Vesth T.C."/>
            <person name="Theobald S."/>
            <person name="Frisvad J.C."/>
            <person name="Larsen T.O."/>
            <person name="Kjaerboelling I."/>
            <person name="Rothschild-Mancinelli K."/>
            <person name="Lyhne E.K."/>
            <person name="Kogle M.E."/>
            <person name="Barry K."/>
            <person name="Clum A."/>
            <person name="Na H."/>
            <person name="Ledsgaard L."/>
            <person name="Lin J."/>
            <person name="Lipzen A."/>
            <person name="Kuo A."/>
            <person name="Riley R."/>
            <person name="Mondo S."/>
            <person name="Labutti K."/>
            <person name="Haridas S."/>
            <person name="Pangalinan J."/>
            <person name="Salamov A.A."/>
            <person name="Simmons B.A."/>
            <person name="Magnuson J.K."/>
            <person name="Chen J."/>
            <person name="Drula E."/>
            <person name="Henrissat B."/>
            <person name="Wiebenga A."/>
            <person name="Lubbers R.J."/>
            <person name="Gomes A.C."/>
            <person name="Makela M.R."/>
            <person name="Stajich J."/>
            <person name="Grigoriev I.V."/>
            <person name="Mortensen U.H."/>
            <person name="De Vries R.P."/>
            <person name="Baker S.E."/>
            <person name="Andersen M.R."/>
        </authorList>
    </citation>
    <scope>NUCLEOTIDE SEQUENCE [LARGE SCALE GENOMIC DNA]</scope>
    <source>
        <strain evidence="5 6">CBS 123904</strain>
    </source>
</reference>
<keyword evidence="2" id="KW-0378">Hydrolase</keyword>
<dbReference type="CDD" id="cd06137">
    <property type="entry name" value="DEDDh_RNase"/>
    <property type="match status" value="1"/>
</dbReference>
<evidence type="ECO:0000259" key="4">
    <source>
        <dbReference type="SMART" id="SM00479"/>
    </source>
</evidence>
<evidence type="ECO:0000313" key="5">
    <source>
        <dbReference type="EMBL" id="KAL2835984.1"/>
    </source>
</evidence>
<dbReference type="Proteomes" id="UP001610446">
    <property type="component" value="Unassembled WGS sequence"/>
</dbReference>
<name>A0ABR4J7P7_9EURO</name>
<dbReference type="EMBL" id="JBFXLU010000188">
    <property type="protein sequence ID" value="KAL2835984.1"/>
    <property type="molecule type" value="Genomic_DNA"/>
</dbReference>
<keyword evidence="1" id="KW-0540">Nuclease</keyword>
<evidence type="ECO:0000256" key="1">
    <source>
        <dbReference type="ARBA" id="ARBA00022722"/>
    </source>
</evidence>
<dbReference type="InterPro" id="IPR013520">
    <property type="entry name" value="Ribonucl_H"/>
</dbReference>
<sequence>GRGGGASKNTRCVNCRQLGNNKGGCIVLSAHDFAAPDAKLRDMASTPASNPSARKAVVLDCEMVGVLGANNRETSELVRLSAVDFLTGEVLIDTYVAPGGQVISWRTKYSGVSAAVMREQTARGNVVEGGWKAARDRLWGVIDASTVLIGHSLNNDLGVLGMVHARVLDSAILTREAVGGGCNRHWALKVLVQRFLAREIQTGRDGHDCLEDTFAAREVVLWCLRNNAELQAWAAEERGIIAEKARNKAALSTVEPEVLAPA</sequence>
<keyword evidence="3" id="KW-0269">Exonuclease</keyword>
<comment type="caution">
    <text evidence="5">The sequence shown here is derived from an EMBL/GenBank/DDBJ whole genome shotgun (WGS) entry which is preliminary data.</text>
</comment>
<dbReference type="PANTHER" id="PTHR12801:SF114">
    <property type="entry name" value="EXONUCLEASE, PUTATIVE (AFU_ORTHOLOGUE AFUA_7G00870)-RELATED"/>
    <property type="match status" value="1"/>
</dbReference>
<evidence type="ECO:0000256" key="2">
    <source>
        <dbReference type="ARBA" id="ARBA00022801"/>
    </source>
</evidence>
<keyword evidence="6" id="KW-1185">Reference proteome</keyword>